<evidence type="ECO:0000313" key="2">
    <source>
        <dbReference type="Proteomes" id="UP000308600"/>
    </source>
</evidence>
<dbReference type="EMBL" id="ML208260">
    <property type="protein sequence ID" value="TFK76535.1"/>
    <property type="molecule type" value="Genomic_DNA"/>
</dbReference>
<accession>A0ACD3BF85</accession>
<proteinExistence type="predicted"/>
<reference evidence="1 2" key="1">
    <citation type="journal article" date="2019" name="Nat. Ecol. Evol.">
        <title>Megaphylogeny resolves global patterns of mushroom evolution.</title>
        <authorList>
            <person name="Varga T."/>
            <person name="Krizsan K."/>
            <person name="Foldi C."/>
            <person name="Dima B."/>
            <person name="Sanchez-Garcia M."/>
            <person name="Sanchez-Ramirez S."/>
            <person name="Szollosi G.J."/>
            <person name="Szarkandi J.G."/>
            <person name="Papp V."/>
            <person name="Albert L."/>
            <person name="Andreopoulos W."/>
            <person name="Angelini C."/>
            <person name="Antonin V."/>
            <person name="Barry K.W."/>
            <person name="Bougher N.L."/>
            <person name="Buchanan P."/>
            <person name="Buyck B."/>
            <person name="Bense V."/>
            <person name="Catcheside P."/>
            <person name="Chovatia M."/>
            <person name="Cooper J."/>
            <person name="Damon W."/>
            <person name="Desjardin D."/>
            <person name="Finy P."/>
            <person name="Geml J."/>
            <person name="Haridas S."/>
            <person name="Hughes K."/>
            <person name="Justo A."/>
            <person name="Karasinski D."/>
            <person name="Kautmanova I."/>
            <person name="Kiss B."/>
            <person name="Kocsube S."/>
            <person name="Kotiranta H."/>
            <person name="LaButti K.M."/>
            <person name="Lechner B.E."/>
            <person name="Liimatainen K."/>
            <person name="Lipzen A."/>
            <person name="Lukacs Z."/>
            <person name="Mihaltcheva S."/>
            <person name="Morgado L.N."/>
            <person name="Niskanen T."/>
            <person name="Noordeloos M.E."/>
            <person name="Ohm R.A."/>
            <person name="Ortiz-Santana B."/>
            <person name="Ovrebo C."/>
            <person name="Racz N."/>
            <person name="Riley R."/>
            <person name="Savchenko A."/>
            <person name="Shiryaev A."/>
            <person name="Soop K."/>
            <person name="Spirin V."/>
            <person name="Szebenyi C."/>
            <person name="Tomsovsky M."/>
            <person name="Tulloss R.E."/>
            <person name="Uehling J."/>
            <person name="Grigoriev I.V."/>
            <person name="Vagvolgyi C."/>
            <person name="Papp T."/>
            <person name="Martin F.M."/>
            <person name="Miettinen O."/>
            <person name="Hibbett D.S."/>
            <person name="Nagy L.G."/>
        </authorList>
    </citation>
    <scope>NUCLEOTIDE SEQUENCE [LARGE SCALE GENOMIC DNA]</scope>
    <source>
        <strain evidence="1 2">NL-1719</strain>
    </source>
</reference>
<organism evidence="1 2">
    <name type="scientific">Pluteus cervinus</name>
    <dbReference type="NCBI Taxonomy" id="181527"/>
    <lineage>
        <taxon>Eukaryota</taxon>
        <taxon>Fungi</taxon>
        <taxon>Dikarya</taxon>
        <taxon>Basidiomycota</taxon>
        <taxon>Agaricomycotina</taxon>
        <taxon>Agaricomycetes</taxon>
        <taxon>Agaricomycetidae</taxon>
        <taxon>Agaricales</taxon>
        <taxon>Pluteineae</taxon>
        <taxon>Pluteaceae</taxon>
        <taxon>Pluteus</taxon>
    </lineage>
</organism>
<sequence length="470" mass="52371">MRPTTPLLFLPALTAARFLHSLPDDPHAFPKYRVSFLNRLPVANQTAERWLAEGLAGGEQQFLERPWNPSFKGIEGADPFRDPASSSEASSSVQPAYTLERMKLGPNDSFLCLIPKPLDIPHLPLDEEPEAEITPARSWSLLQPLTGSCLYHRQGWFTYSYCHNDEIRQFKELIQAHPHAGGSYKPEEDPEWESYTLGKAPAAPEPGADLTLAEQHAQAANLELARTAGSRYLVQRWGDGSVCDKTGKHREVEVQFHCSMAMTDNILFVKEAKTCSYVLVVHTPRLCGEPGFKSRRDAEEEALIRCREVVSTLDPSQPTDLSESDHPLKVEPPRRKPILPHPAQAPPKGKDANSNSALGGSEANSKSQDQIYKELVRKALQAMMSDDNLETEQGEMAFEQYIDDGELVVELDDLDGQGTGTADKLVNALRAAGFDVKAEKITTRSESKKDAEKDEKRKQQQPRRSVHDEL</sequence>
<dbReference type="Proteomes" id="UP000308600">
    <property type="component" value="Unassembled WGS sequence"/>
</dbReference>
<gene>
    <name evidence="1" type="ORF">BDN72DRAFT_954258</name>
</gene>
<evidence type="ECO:0000313" key="1">
    <source>
        <dbReference type="EMBL" id="TFK76535.1"/>
    </source>
</evidence>
<protein>
    <submittedName>
        <fullName evidence="1">Uncharacterized protein</fullName>
    </submittedName>
</protein>
<name>A0ACD3BF85_9AGAR</name>
<keyword evidence="2" id="KW-1185">Reference proteome</keyword>